<keyword evidence="6" id="KW-0677">Repeat</keyword>
<evidence type="ECO:0000256" key="9">
    <source>
        <dbReference type="ARBA" id="ARBA00023170"/>
    </source>
</evidence>
<protein>
    <recommendedName>
        <fullName evidence="13">Leucine-rich repeat-containing N-terminal plant-type domain-containing protein</fullName>
    </recommendedName>
</protein>
<keyword evidence="8" id="KW-0472">Membrane</keyword>
<dbReference type="GO" id="GO:0012505">
    <property type="term" value="C:endomembrane system"/>
    <property type="evidence" value="ECO:0007669"/>
    <property type="project" value="UniProtKB-SubCell"/>
</dbReference>
<evidence type="ECO:0000256" key="12">
    <source>
        <dbReference type="SAM" id="MobiDB-lite"/>
    </source>
</evidence>
<keyword evidence="4" id="KW-0812">Transmembrane</keyword>
<organism evidence="14 15">
    <name type="scientific">Tetradesmus obliquus</name>
    <name type="common">Green alga</name>
    <name type="synonym">Acutodesmus obliquus</name>
    <dbReference type="NCBI Taxonomy" id="3088"/>
    <lineage>
        <taxon>Eukaryota</taxon>
        <taxon>Viridiplantae</taxon>
        <taxon>Chlorophyta</taxon>
        <taxon>core chlorophytes</taxon>
        <taxon>Chlorophyceae</taxon>
        <taxon>CS clade</taxon>
        <taxon>Sphaeropleales</taxon>
        <taxon>Scenedesmaceae</taxon>
        <taxon>Tetradesmus</taxon>
    </lineage>
</organism>
<feature type="domain" description="Leucine-rich repeat-containing N-terminal plant-type" evidence="13">
    <location>
        <begin position="1125"/>
        <end position="1137"/>
    </location>
</feature>
<keyword evidence="10" id="KW-0325">Glycoprotein</keyword>
<keyword evidence="5" id="KW-0732">Signal</keyword>
<evidence type="ECO:0000256" key="8">
    <source>
        <dbReference type="ARBA" id="ARBA00023136"/>
    </source>
</evidence>
<evidence type="ECO:0000313" key="14">
    <source>
        <dbReference type="EMBL" id="SZX72579.1"/>
    </source>
</evidence>
<dbReference type="Pfam" id="PF00560">
    <property type="entry name" value="LRR_1"/>
    <property type="match status" value="2"/>
</dbReference>
<evidence type="ECO:0000256" key="1">
    <source>
        <dbReference type="ARBA" id="ARBA00004236"/>
    </source>
</evidence>
<feature type="compositionally biased region" description="Low complexity" evidence="12">
    <location>
        <begin position="2910"/>
        <end position="2928"/>
    </location>
</feature>
<keyword evidence="9" id="KW-0675">Receptor</keyword>
<feature type="region of interest" description="Disordered" evidence="12">
    <location>
        <begin position="238"/>
        <end position="272"/>
    </location>
</feature>
<keyword evidence="15" id="KW-1185">Reference proteome</keyword>
<evidence type="ECO:0000256" key="3">
    <source>
        <dbReference type="ARBA" id="ARBA00022614"/>
    </source>
</evidence>
<dbReference type="Pfam" id="PF13855">
    <property type="entry name" value="LRR_8"/>
    <property type="match status" value="2"/>
</dbReference>
<dbReference type="PANTHER" id="PTHR27000:SF642">
    <property type="entry name" value="INACTIVE LEUCINE-RICH REPEAT RECEPTOR KINASE XIAO-RELATED"/>
    <property type="match status" value="1"/>
</dbReference>
<dbReference type="SMART" id="SM00369">
    <property type="entry name" value="LRR_TYP"/>
    <property type="match status" value="9"/>
</dbReference>
<dbReference type="Pfam" id="PF08263">
    <property type="entry name" value="LRRNT_2"/>
    <property type="match status" value="4"/>
</dbReference>
<evidence type="ECO:0000256" key="6">
    <source>
        <dbReference type="ARBA" id="ARBA00022737"/>
    </source>
</evidence>
<evidence type="ECO:0000256" key="2">
    <source>
        <dbReference type="ARBA" id="ARBA00004430"/>
    </source>
</evidence>
<dbReference type="InterPro" id="IPR013210">
    <property type="entry name" value="LRR_N_plant-typ"/>
</dbReference>
<dbReference type="Proteomes" id="UP000256970">
    <property type="component" value="Unassembled WGS sequence"/>
</dbReference>
<dbReference type="SUPFAM" id="SSF52058">
    <property type="entry name" value="L domain-like"/>
    <property type="match status" value="6"/>
</dbReference>
<proteinExistence type="predicted"/>
<dbReference type="InterPro" id="IPR001611">
    <property type="entry name" value="Leu-rich_rpt"/>
</dbReference>
<evidence type="ECO:0000259" key="13">
    <source>
        <dbReference type="Pfam" id="PF08263"/>
    </source>
</evidence>
<feature type="region of interest" description="Disordered" evidence="12">
    <location>
        <begin position="2910"/>
        <end position="2944"/>
    </location>
</feature>
<reference evidence="14 15" key="1">
    <citation type="submission" date="2016-10" db="EMBL/GenBank/DDBJ databases">
        <authorList>
            <person name="Cai Z."/>
        </authorList>
    </citation>
    <scope>NUCLEOTIDE SEQUENCE [LARGE SCALE GENOMIC DNA]</scope>
</reference>
<feature type="non-terminal residue" evidence="14">
    <location>
        <position position="3086"/>
    </location>
</feature>
<dbReference type="EMBL" id="FNXT01001142">
    <property type="protein sequence ID" value="SZX72579.1"/>
    <property type="molecule type" value="Genomic_DNA"/>
</dbReference>
<dbReference type="Gene3D" id="3.80.10.10">
    <property type="entry name" value="Ribonuclease Inhibitor"/>
    <property type="match status" value="12"/>
</dbReference>
<evidence type="ECO:0000256" key="7">
    <source>
        <dbReference type="ARBA" id="ARBA00022989"/>
    </source>
</evidence>
<feature type="compositionally biased region" description="Polar residues" evidence="12">
    <location>
        <begin position="238"/>
        <end position="259"/>
    </location>
</feature>
<evidence type="ECO:0000256" key="4">
    <source>
        <dbReference type="ARBA" id="ARBA00022692"/>
    </source>
</evidence>
<evidence type="ECO:0000256" key="10">
    <source>
        <dbReference type="ARBA" id="ARBA00023180"/>
    </source>
</evidence>
<sequence>MLYQDWAATQNSPPYELSQLSSLEVLDISSSNLCGPSLPASWQWLSHLKTLDISCINSFSSSGGGSGGGGRTIPSAWGMMGALEQLRGINAGLSGSLDALPFGNGSMPKLIVLLFDINFGLSGSLPASWAQLQLRVMSLANTNVQGGLPPTWGDASANSTLRSTLQQLYLHRTRISGEIPAAWHAGFANVTAFTVWGSSNVCGRHPVDASGLGSLCLDTTGTRLGYNCTNFGPPLTDRQQPANCTPQTLSNTTTQASPYTPQPSPFQQPNNTADRDTLRAIKAALGHPAFLASWDGPYAMPCGSPGWPWVSCSPEGYVAELRWPEMGLAGNLPQEFALLRSLKALDLSRNKLSGTIPGAFGSNGTLAGLRELNLSSNILTGPLPAEMRGLTELQKLDLSFNMFAGGLPMEWGQCSAGVQCMSRLQTLLCTSCGLSGPLPSWQSLPFLQQLLLQHNSFSGGLPQSFAWLPVLDTVDVSYNQLSEVPGSDYFSNYAKTVKVLVLRGNALNGTLPGGWGTSNLQFLDLAQNKLAGWLPPAWLDPAAGSYLQLQYINLAQNMLSGSIPAVWSNGTASLRTLILSDNPGLSGNASSMQLPTSLQALHIANTNISGSFDAGWMARQGPNFNCLVAYGSAGLCGQLDASMPCSLVNATVGTNLGKACGSLAPLTAPPSCKPSEASTCLPALAASAALLAWKAQLTDSNSTLSNWTGASPCIPGRPWPGVVCSEDRMAVVAVNVSGFGLQGPLPGGLAALSSLQVLDVSRNRLQGDLPAVLGGLSQLLVLDVSSNNFSGQLPAAWSGMSSLTRLTASHNKLQGGLPAAWGNVTFPDYNPNNQNNNGSQPGPKAMQSLTELICNNCSLSGELPFAWNNMQRLRRIHLADNSFNGSIPNLGAWQLQELMLDRNSFGSWLSPGFAGAWQMLWRLSLAGCKMGGTLPAEWSKMSLQHLDLSNNAISGPLPPSWTNSSMGPLAVSLQTLLLNGNQLSGQMPSLAGMPALSCWSAADNWGLCGLPPASQVCGSINNTFIGKDCSTLAVLAAANASSCTAPTSQCLAVQNLSTSAYPANPSGADVPGLLALKAAGVGPSCSTNGAVCAIFDSWAPTTQPCQVANCTACTLEHGSCGIFNGSSTTCSWRYVECRNSRVSRIVLDYAVVGSNGPQLMYSSLPPLLSTISKLEELHLSSHQLLNSSLPAELAALQQLRVLHLAGPGVQGGVVLPAAWGQLQKLQSLWLLNLGGGVAGNALSGQLPEWLVSVMGGSDAAVMLNLNTFTGPIPAAWGFNVSATFRLFSLANNLLTGNIPDSLASLAYSSSVFDLSSNKLQGALGPNWYNVTSQSSPRLSYFGSQNNPCLCGGVPYWAGSPPPFNSTNTYPKGTIAPANMTANTSTAGNSTINSTSQGNTTTAGNTTTSAAAGVNVLGTIWQPCGTPESDAVCGQSLYPPEFFSGAQELLALKAAAADPNTQMRLSSWRFSIPPCTNYSSSANATCVLCDEQEPQSSCGKARPIDGQVLCNWRFVECRGRQVVAVNMARKGLIFNSLPAALAGNGTRQLEVMDLSGSTVMGGVLPAEFAGWSNLTVFRVQGPLSGPLPANYSSLTRLRAFEISNTKLTGTIPEAYFSSWLQLENFTIDGASFDGQLPPPWQCANLRHYIVQNTPVVSNATHPVWVLDARAANLTQMTGLGLGGTQLQLPSWTHVKEALRRHNWTSVQRLSLPSMNLTGPIGPLVYYLPQLAMLDLSSNQLSGVLPPDLSAAYSSLLHVNLSSNALYVALDLSRNRLSGPLPDIGNTSSSSPANASAVNGSSVNATSSANATIFWRFSLAGNQFTGSIPDSYAALMISSGHFDFSNLPLSGQLPAALFTAAVNASTFSNRGKLLRFTNSSCLCGPMPSWLLNFTLPDGTSGTGLGAACNSSCTPTIAGPTTHQDWPGLLSLKSAIIGASTPDIAAKYPGWGDTSKTPCHEVDPNCKLCPWQLPIQTCGTQVQSAGNGTVTGPPSYYCNAFGVACSDGRVTTVNISGVGLVLKGLPGGFSQLTMLRELDMEGNTTLEFELVSGLAGTLPFAWQQGLPALQQLHLSSVSSLTASLSDYLVLVNQAFRIGSANGTSRLSSLKLEGLGLSDSIPAAMWNATGLQVVSLANNSLQGSLNSSAWHTFASLCSLNLSSNQITGALQASWSALHTNLSIDLSYNNITGPLPAGLAAAGADGRVLQLALLNVSRNSITGTLPASYANLSAAVPTALVLSYNQLQGGIPDAWAARNSSDLSYNNVTSKNMTSWAELDVANNSRMCGVLPSWFHERFTRSSPAAAARMVQGTALGDSCQPATFQHFFNTFGAAVPTVGRPITLQLLSKTSLAAVAAVNGSWQVSVTPPAGGAAVPLGGMQQWQNTSTSDYVWRFVVPSGVINTVGTYTFSVANPANSSMLASNSPLSVTVFPAVSAADISRLTVFMPALAVGGIASCSLQVLEANGTPRATANGTALVVQGRVSGVVNIKADQTKVAAPGLFTVNFTADAIETLNFTLFVDGLQAGDSVTLRINSTLPSALDTAAMFNAVTLQRDGVTSRSNVTAAAAAAVPVFASSWHMLYLPVIRFSGRPFRAHPGLSVQLVLTAALSNSTSNATNTTANATAPSSSNATAASLPLTFPGFWSSSNGSFVVPFKLPSNVTYSGQLQIRQSNASTAPFATRDIAFNVSQLYAAAANSSLAGFTTGRAGDPLVVVAALRSAVGRPVFTAENVRVTVTGNISGAIALPPLARQPDNTWTLTLTPKREEALALRMTIDSQTAASQAIVISGRTLSFLALNASLQQASLVSQGLAATSLITEGALLMVYLEEAAYAYVPIVDKAGVRVTADPKLTALLSLVPSSLEASILQQYSLAPAANTTAAAPQTIARRALLADTLLAPEHQHLRSLLQANSSNSTNATAPAASNSTFASPAPKPSPSPAGQTNSSSTAPVGWTYLSDYEMEPPSIDIFDAPAALPANYTFEQLTLPDGGNAVQDWLPLNTSIITYQGVFDAVRGSYTFQIFPSMPDTYLALLSLRHPNLTNSFNLTKFHLAAVPNPAAAAAAGAAANASAAGDSSAVTAASLALFNPL</sequence>
<feature type="domain" description="Leucine-rich repeat-containing N-terminal plant-type" evidence="13">
    <location>
        <begin position="1448"/>
        <end position="1475"/>
    </location>
</feature>
<dbReference type="GO" id="GO:0005886">
    <property type="term" value="C:plasma membrane"/>
    <property type="evidence" value="ECO:0007669"/>
    <property type="project" value="UniProtKB-SubCell"/>
</dbReference>
<evidence type="ECO:0000313" key="15">
    <source>
        <dbReference type="Proteomes" id="UP000256970"/>
    </source>
</evidence>
<evidence type="ECO:0000256" key="11">
    <source>
        <dbReference type="ARBA" id="ARBA00037847"/>
    </source>
</evidence>
<name>A0A383W617_TETOB</name>
<dbReference type="STRING" id="3088.A0A383W617"/>
<feature type="domain" description="Leucine-rich repeat-containing N-terminal plant-type" evidence="13">
    <location>
        <begin position="688"/>
        <end position="725"/>
    </location>
</feature>
<comment type="subcellular location">
    <subcellularLocation>
        <location evidence="1">Cell membrane</location>
    </subcellularLocation>
    <subcellularLocation>
        <location evidence="2">Cytoplasm</location>
        <location evidence="2">Cytoskeleton</location>
        <location evidence="2">Cilium axoneme</location>
    </subcellularLocation>
    <subcellularLocation>
        <location evidence="11">Endomembrane system</location>
        <topology evidence="11">Single-pass membrane protein</topology>
    </subcellularLocation>
</comment>
<feature type="domain" description="Leucine-rich repeat-containing N-terminal plant-type" evidence="13">
    <location>
        <begin position="273"/>
        <end position="313"/>
    </location>
</feature>
<dbReference type="PANTHER" id="PTHR27000">
    <property type="entry name" value="LEUCINE-RICH REPEAT RECEPTOR-LIKE PROTEIN KINASE FAMILY PROTEIN-RELATED"/>
    <property type="match status" value="1"/>
</dbReference>
<dbReference type="InterPro" id="IPR032675">
    <property type="entry name" value="LRR_dom_sf"/>
</dbReference>
<dbReference type="InterPro" id="IPR003591">
    <property type="entry name" value="Leu-rich_rpt_typical-subtyp"/>
</dbReference>
<keyword evidence="3" id="KW-0433">Leucine-rich repeat</keyword>
<dbReference type="FunFam" id="3.80.10.10:FF:000129">
    <property type="entry name" value="Leucine-rich repeat receptor-like kinase"/>
    <property type="match status" value="1"/>
</dbReference>
<dbReference type="GO" id="GO:0005930">
    <property type="term" value="C:axoneme"/>
    <property type="evidence" value="ECO:0007669"/>
    <property type="project" value="UniProtKB-SubCell"/>
</dbReference>
<keyword evidence="7" id="KW-1133">Transmembrane helix</keyword>
<accession>A0A383W617</accession>
<gene>
    <name evidence="14" type="ORF">BQ4739_LOCUS12746</name>
</gene>
<evidence type="ECO:0000256" key="5">
    <source>
        <dbReference type="ARBA" id="ARBA00022729"/>
    </source>
</evidence>